<evidence type="ECO:0000256" key="1">
    <source>
        <dbReference type="ARBA" id="ARBA00004611"/>
    </source>
</evidence>
<dbReference type="Gene3D" id="1.10.287.2620">
    <property type="match status" value="1"/>
</dbReference>
<dbReference type="InterPro" id="IPR042228">
    <property type="entry name" value="Dynein_linker_3"/>
</dbReference>
<gene>
    <name evidence="21" type="ORF">R1sor_025963</name>
</gene>
<dbReference type="GO" id="GO:0005874">
    <property type="term" value="C:microtubule"/>
    <property type="evidence" value="ECO:0007669"/>
    <property type="project" value="UniProtKB-KW"/>
</dbReference>
<dbReference type="Pfam" id="PF12780">
    <property type="entry name" value="AAA_8"/>
    <property type="match status" value="1"/>
</dbReference>
<evidence type="ECO:0000256" key="16">
    <source>
        <dbReference type="ARBA" id="ARBA00054075"/>
    </source>
</evidence>
<evidence type="ECO:0000256" key="19">
    <source>
        <dbReference type="SAM" id="Coils"/>
    </source>
</evidence>
<dbReference type="Gene3D" id="1.20.1270.280">
    <property type="match status" value="1"/>
</dbReference>
<dbReference type="EMBL" id="JBJQOH010000008">
    <property type="protein sequence ID" value="KAL3676015.1"/>
    <property type="molecule type" value="Genomic_DNA"/>
</dbReference>
<evidence type="ECO:0000256" key="3">
    <source>
        <dbReference type="ARBA" id="ARBA00022490"/>
    </source>
</evidence>
<keyword evidence="4" id="KW-0493">Microtubule</keyword>
<dbReference type="InterPro" id="IPR035699">
    <property type="entry name" value="AAA_6"/>
</dbReference>
<dbReference type="PANTHER" id="PTHR22878:SF63">
    <property type="entry name" value="DYNEIN AXONEMAL HEAVY CHAIN 10"/>
    <property type="match status" value="1"/>
</dbReference>
<evidence type="ECO:0000259" key="20">
    <source>
        <dbReference type="SMART" id="SM00382"/>
    </source>
</evidence>
<keyword evidence="14" id="KW-0206">Cytoskeleton</keyword>
<dbReference type="FunFam" id="1.10.8.1220:FF:000001">
    <property type="entry name" value="Dynein axonemal heavy chain 5"/>
    <property type="match status" value="1"/>
</dbReference>
<comment type="subcellular location">
    <subcellularLocation>
        <location evidence="1">Cytoplasm</location>
        <location evidence="1">Cytoskeleton</location>
        <location evidence="1">Flagellum axoneme</location>
    </subcellularLocation>
</comment>
<comment type="function">
    <text evidence="16">Force generating protein of eukaryotic cilia and flagella. Produces force towards the minus ends of microtubules. Dynein has ATPase activity; the force-producing power stroke is thought to occur on release of ADP. Required for assembly of the I1 inner arm complex and its targeting to the appropriate axoneme location. Also required for phototaxis.</text>
</comment>
<dbReference type="GO" id="GO:0003777">
    <property type="term" value="F:microtubule motor activity"/>
    <property type="evidence" value="ECO:0007669"/>
    <property type="project" value="UniProtKB-ARBA"/>
</dbReference>
<evidence type="ECO:0000256" key="2">
    <source>
        <dbReference type="ARBA" id="ARBA00008887"/>
    </source>
</evidence>
<dbReference type="GO" id="GO:0008017">
    <property type="term" value="F:microtubule binding"/>
    <property type="evidence" value="ECO:0007669"/>
    <property type="project" value="UniProtKB-ARBA"/>
</dbReference>
<evidence type="ECO:0000256" key="5">
    <source>
        <dbReference type="ARBA" id="ARBA00022737"/>
    </source>
</evidence>
<reference evidence="21 22" key="1">
    <citation type="submission" date="2024-09" db="EMBL/GenBank/DDBJ databases">
        <title>Chromosome-scale assembly of Riccia sorocarpa.</title>
        <authorList>
            <person name="Paukszto L."/>
        </authorList>
    </citation>
    <scope>NUCLEOTIDE SEQUENCE [LARGE SCALE GENOMIC DNA]</scope>
    <source>
        <strain evidence="21">LP-2024</strain>
        <tissue evidence="21">Aerial parts of the thallus</tissue>
    </source>
</reference>
<dbReference type="InterPro" id="IPR042222">
    <property type="entry name" value="Dynein_2_N"/>
</dbReference>
<keyword evidence="8" id="KW-0067">ATP-binding</keyword>
<evidence type="ECO:0000256" key="9">
    <source>
        <dbReference type="ARBA" id="ARBA00022846"/>
    </source>
</evidence>
<keyword evidence="7" id="KW-0970">Cilium biogenesis/degradation</keyword>
<evidence type="ECO:0000256" key="18">
    <source>
        <dbReference type="ARBA" id="ARBA00077719"/>
    </source>
</evidence>
<name>A0ABD3GDB9_9MARC</name>
<dbReference type="FunFam" id="3.40.50.300:FF:000049">
    <property type="entry name" value="Dynein, axonemal, heavy chain 5"/>
    <property type="match status" value="1"/>
</dbReference>
<dbReference type="Pfam" id="PF12775">
    <property type="entry name" value="AAA_7"/>
    <property type="match status" value="1"/>
</dbReference>
<dbReference type="Pfam" id="PF18199">
    <property type="entry name" value="Dynein_C"/>
    <property type="match status" value="1"/>
</dbReference>
<evidence type="ECO:0000313" key="21">
    <source>
        <dbReference type="EMBL" id="KAL3676015.1"/>
    </source>
</evidence>
<dbReference type="Gene3D" id="1.20.58.1120">
    <property type="match status" value="1"/>
</dbReference>
<dbReference type="PANTHER" id="PTHR22878">
    <property type="entry name" value="DYNEIN HEAVY CHAIN 6, AXONEMAL-LIKE-RELATED"/>
    <property type="match status" value="1"/>
</dbReference>
<dbReference type="InterPro" id="IPR043157">
    <property type="entry name" value="Dynein_AAA1S"/>
</dbReference>
<dbReference type="GO" id="GO:0036159">
    <property type="term" value="P:inner dynein arm assembly"/>
    <property type="evidence" value="ECO:0007669"/>
    <property type="project" value="UniProtKB-ARBA"/>
</dbReference>
<dbReference type="Gene3D" id="6.10.140.1060">
    <property type="match status" value="1"/>
</dbReference>
<keyword evidence="22" id="KW-1185">Reference proteome</keyword>
<feature type="coiled-coil region" evidence="19">
    <location>
        <begin position="1364"/>
        <end position="1391"/>
    </location>
</feature>
<dbReference type="FunFam" id="3.40.50.300:FF:000153">
    <property type="entry name" value="Dynein axonemal heavy chain 1"/>
    <property type="match status" value="1"/>
</dbReference>
<keyword evidence="12" id="KW-0969">Cilium</keyword>
<keyword evidence="15" id="KW-0966">Cell projection</keyword>
<dbReference type="Pfam" id="PF12781">
    <property type="entry name" value="AAA_9"/>
    <property type="match status" value="1"/>
</dbReference>
<dbReference type="InterPro" id="IPR026983">
    <property type="entry name" value="DHC"/>
</dbReference>
<dbReference type="FunFam" id="1.20.1270.280:FF:000005">
    <property type="entry name" value="Dynein axonemal heavy chain 10"/>
    <property type="match status" value="1"/>
</dbReference>
<dbReference type="FunFam" id="1.10.8.720:FF:000005">
    <property type="entry name" value="Dynein axonemal heavy chain 10"/>
    <property type="match status" value="1"/>
</dbReference>
<dbReference type="InterPro" id="IPR003593">
    <property type="entry name" value="AAA+_ATPase"/>
</dbReference>
<dbReference type="FunFam" id="3.20.180.20:FF:000001">
    <property type="entry name" value="Dynein axonemal heavy chain 5"/>
    <property type="match status" value="1"/>
</dbReference>
<keyword evidence="5" id="KW-0677">Repeat</keyword>
<dbReference type="InterPro" id="IPR004273">
    <property type="entry name" value="Dynein_heavy_D6_P-loop"/>
</dbReference>
<dbReference type="Pfam" id="PF12777">
    <property type="entry name" value="MT"/>
    <property type="match status" value="1"/>
</dbReference>
<dbReference type="Pfam" id="PF17852">
    <property type="entry name" value="Dynein_AAA_lid"/>
    <property type="match status" value="1"/>
</dbReference>
<dbReference type="SUPFAM" id="SSF52540">
    <property type="entry name" value="P-loop containing nucleoside triphosphate hydrolases"/>
    <property type="match status" value="4"/>
</dbReference>
<dbReference type="FunFam" id="1.20.58.1120:FF:000008">
    <property type="entry name" value="Dynein heavy chain 10, axonemal"/>
    <property type="match status" value="1"/>
</dbReference>
<dbReference type="GO" id="GO:0005524">
    <property type="term" value="F:ATP binding"/>
    <property type="evidence" value="ECO:0007669"/>
    <property type="project" value="UniProtKB-KW"/>
</dbReference>
<evidence type="ECO:0000256" key="12">
    <source>
        <dbReference type="ARBA" id="ARBA00023069"/>
    </source>
</evidence>
<evidence type="ECO:0000256" key="13">
    <source>
        <dbReference type="ARBA" id="ARBA00023175"/>
    </source>
</evidence>
<dbReference type="GO" id="GO:0060294">
    <property type="term" value="P:cilium movement involved in cell motility"/>
    <property type="evidence" value="ECO:0007669"/>
    <property type="project" value="UniProtKB-ARBA"/>
</dbReference>
<dbReference type="Pfam" id="PF08385">
    <property type="entry name" value="DHC_N1"/>
    <property type="match status" value="1"/>
</dbReference>
<dbReference type="FunFam" id="1.10.287.2620:FF:000002">
    <property type="entry name" value="Dynein heavy chain 2, axonemal"/>
    <property type="match status" value="1"/>
</dbReference>
<dbReference type="Gene3D" id="1.10.8.720">
    <property type="entry name" value="Region D6 of dynein motor"/>
    <property type="match status" value="1"/>
</dbReference>
<evidence type="ECO:0000256" key="8">
    <source>
        <dbReference type="ARBA" id="ARBA00022840"/>
    </source>
</evidence>
<evidence type="ECO:0000256" key="6">
    <source>
        <dbReference type="ARBA" id="ARBA00022741"/>
    </source>
</evidence>
<dbReference type="InterPro" id="IPR041589">
    <property type="entry name" value="DNAH3_AAA_lid_1"/>
</dbReference>
<evidence type="ECO:0000313" key="22">
    <source>
        <dbReference type="Proteomes" id="UP001633002"/>
    </source>
</evidence>
<evidence type="ECO:0000256" key="14">
    <source>
        <dbReference type="ARBA" id="ARBA00023212"/>
    </source>
</evidence>
<protein>
    <recommendedName>
        <fullName evidence="18">Dynein-1, subspecies f</fullName>
    </recommendedName>
</protein>
<dbReference type="FunFam" id="1.20.920.30:FF:000007">
    <property type="entry name" value="Dynein axonemal heavy chain 10"/>
    <property type="match status" value="1"/>
</dbReference>
<dbReference type="Pfam" id="PF03028">
    <property type="entry name" value="Dynein_heavy"/>
    <property type="match status" value="1"/>
</dbReference>
<dbReference type="Pfam" id="PF17857">
    <property type="entry name" value="AAA_lid_1"/>
    <property type="match status" value="1"/>
</dbReference>
<comment type="similarity">
    <text evidence="2">Belongs to the dynein heavy chain family.</text>
</comment>
<dbReference type="Gene3D" id="3.20.180.20">
    <property type="entry name" value="Dynein heavy chain, N-terminal domain 2"/>
    <property type="match status" value="1"/>
</dbReference>
<dbReference type="SMART" id="SM00382">
    <property type="entry name" value="AAA"/>
    <property type="match status" value="3"/>
</dbReference>
<keyword evidence="3" id="KW-0963">Cytoplasm</keyword>
<dbReference type="FunFam" id="1.10.8.710:FF:000002">
    <property type="entry name" value="dynein heavy chain 17, axonemal"/>
    <property type="match status" value="1"/>
</dbReference>
<dbReference type="InterPro" id="IPR027417">
    <property type="entry name" value="P-loop_NTPase"/>
</dbReference>
<dbReference type="Pfam" id="PF08393">
    <property type="entry name" value="DHC_N2"/>
    <property type="match status" value="1"/>
</dbReference>
<dbReference type="InterPro" id="IPR013594">
    <property type="entry name" value="Dynein_heavy_tail"/>
</dbReference>
<dbReference type="GO" id="GO:0036156">
    <property type="term" value="C:inner dynein arm"/>
    <property type="evidence" value="ECO:0007669"/>
    <property type="project" value="UniProtKB-ARBA"/>
</dbReference>
<proteinExistence type="inferred from homology"/>
<dbReference type="Proteomes" id="UP001633002">
    <property type="component" value="Unassembled WGS sequence"/>
</dbReference>
<sequence length="4597" mass="523376">MAEKLSTLSTETSEYIREAVPGTETSRAAETSTAAGVLVSEVNYEAQELPEENLVPTKWRGDARVEWLREKVTPALNVPRSVFDTVFKESGGEKSLFSFLDKRSSCMVFWSDMRNVKVVSKVPTFVEYTTEEIAKRQQAAAAAALAAAEAGADAGSPAAGSPTPEEVHRGYWETQDVVTMTQKQVVCATTGKLPNEALNRSVVYFINISPQQGKLDFDRMHRLLEFGVLPSGPTLSALEQLLFHLFMPILAREGVYGGSKFWHTEETHMMEHVGNELLSNMQRFLSQVSIAQQHLLGDTQLVIPSLPADCLDKTDIDYELILQLESLLADWIPAVIHAVEVESVKVPAGQSPLAETQFWRDRTNALSSLYEQLNSMNAKRMLALLDAGSSNQNLLASFRSQFAELSKMFLEARENVKFLTTLERHFKTICMGPLSRVLETIGPMMNALRMVWIISGYYSDDTNMGQLFERIAYQIAVKVTEEADFKTIFKVKAEEALAKISTGKQVLDAWSGIYLQVREQIESSGRDPRWEFDRKKLFERTNYMSTVCVDLLHIVEVVNDFLYFLGPELKAVTGDVAGIDEVIRKVQAMVDPIENLPFNAFDKAHASLWSAAVLSFHKEKEKVEQLTKAFIDSSFKKLRSAEGALELLQSFKTVKREGAINKQMMEKFNDILTQFIKEIDYTRDIFKGNMDAPPTTRNQPPVAGSVNWARSLFGRVRKTMHAFNTRAVDMPKHAAAGEVEIQYRALAKQMLIFEKQWVTQWLQTVNQQTTFYLKQPILRLADGGGRVEVNFHVQLEQIIRETRYLDAMGFSVPEFPLSVTLQAESYQSNVDSLHNMLDHYQSVMHMMTPVEGKLLGYRVKKMQHVLDPGFLNLNWNALGIPDFVSNCTKAINTFKALISQVQSNAANMENAISGISRAKLCGVQRNEQESEILDMLVSRFLLQFQKQSTGVLHEFYEHFEYERQLALDDALKQYRGIAPLLKKVEDVVVGTNSGCSPIFAEYYSYWEQKIFKALNDMVLKSMNSLQALFRDSCLKKGTSGKRQSFRLFRVVCFLNHPDVVVQPSLTETTKMLANMVYNLLYDYYQLRKLGGGLDKSLKKIIKAMFTLNNSIQKASAGIYKHLENWRKYQHLWRQDKTLILSKFVARSPTCSFYETKLAKYAKVATDVLEVPRDKAVEFLQVSSQQLVSSVHGEAAAWVSAIGEAMIVSEKERVLNLHTKIDHWSTTLHQPPDALESLKSVLNVVGEILTAGMTMELEYLDLEERVRTRDLFKIATPEEDKTRVFSIRTRYSIVTFSPPEIELHHHVYIWWDELEHEARELSTSLQIVKKNFVAGTQKQAEEFVLETMGFRDRMMQRGPVKCTDLDEGVQLLTQYQEELERMQTKKDALVLAQKLFDMPVTSYPAIFEVETALKNAALIYDIYIEFSKTVESYSGMLWAELDINKLVAITEDFGIRMKKLKRLKTQIPYINLEAKLKGFQDSLPLIQDLKSDALRKRHWDRLMKETGKSFDMDPKTFTLASIFRMELHNFADVISEITNSAIKELNIERELKQLAETWKVQQFDVFKYTKEGVDRGWVLRSTEQTTVLLEEMMMNLQGMSSSRYVRPFVDEVSAWEQKLSHVGEVIDIWMQVQRKWMYLESIFVGSDDIRHQLPEEAKKFDLIDKNWIKIMAETAKTPNILEACGTDGRLDTLKMLYNQLENCQKSLSEYLDSKRNAFPRFFFISDDELLSVLGTSDPTSIQEHMLKLFDNCAALTFGEKAKIVTGMKSSEAETFSFRMKVSTEMAVEVWMKSVEVEMRNTLFDITKEGVYNYAKSRRADWITENLGMVTLAGSTIWWTWEVEDAFHAVRLGDKNAMKTFSLKLTNQLTELVALVRSDLNNLLRKKVNSLIIIEVHARDIIDTFVRDSILDHREFAWESQLRFYWDRKEDDAVIRQCTGVFKYGYEYMGLNGRLVITALTDRCYMTLTTALTYRLGGAPAGPAGTGKTETTKDLAKSMAILCMVFNCGDGLDYKAMGSIFSGLVQCGAWGCFDEFNRIEAEVLSVVSAQIKQIQEALKNQMRKFPFEGREIVLDPRTGIFVTMNPGYAGRTELPDNLKALFRPVTMIVPDFLQICEIMLFSEGFDTAKVLAKKMTVLYKLAKEQLSKQYHYDFGLRALKSVLVMAGSFKRGFPDMSEALVLMRALRDMNLPKFVFEDVPLFLGLINDLFPGMDCPRVRYPTLNDIIEQDLKDNLYMVMTAGGEQVDKVIQLYETMLTRHTTMIVGPTGGGKSVILNTLARAQTRMGYPTKLFVINPKAQPTNELFGEMDPDTRDWTDGLLSSIFREINRPLPPERQDRYYLVYDGDVDALWVEDMNSVMDDNKLLTLPNGERIRLQNHAKMLFEVADLQYASPATVSRCGMVFVDNKNLGYKPYIWKWCNTRTMPDEAESLRDYMEKYVQKCIDFVLEGVTDDTITKPLQQTIPLTNLNMATQLCTLLDVMLGDGKQVGTPQGLEATFIFCVVWSIGAGIVQSPSCKDRDRFDKFLKGLAGLATSPNDPLPPSQLPSDSIYEYCFNTVDLQWRSWKAMVPEYVPPPDNVFAKILVPTVDTVRSTWLVNTLVQAGKAVLFVGESGTAKTVVIQKYFSTLPAQNWLILSMNFSSRTTSKDVQVTIEDSVEKRTKDTYGPPLGRKMVVYIDDLNMPKVDTYGTQQPIAMLKLFVERSGFYDRGKDLNWKNIKDTQFVGAMGRPGGARNPVDPRFISLFSVFEIQFPADTSLAHIYNSILEAHARILSPQIQSFVKNMTEMTLALYAFIVEKLPPTPSRFHYIFNLRDLSRIYEGMTLATPDKFKTVAEFVRLWRNECLRIFVDRLINDKDKEIVMTKLDEIVTSRLQEVPGAAEHVIKNPVLFADYRNCLHHEAVPRLYEDLGNFDFIKPHIENVLEDYNITNKKMNLVMFEDALEHLTRIHRLMRLPQGNALLVGVGGSGKKSLSKLGAFAAGCTVFEIVLTRGYNEEAFREDLKTLYGILGVDNKPVVFLFTDAHVVEEGFLELINNMLTSGMVPALFKEEEKDGMISQVRDAVVASGMVDTKENCWQYFINRCRSNLHITLAMSPVGDTLRTRCRNFPGMVNNCVIDWLTPWPEEALLSVATVFLAETDIPDEMRARLLEHIVMVHISVCTLSVEFEEQTRRTNYVTPKNFLDYIDSYRTSLTKRRALNLAQCKRLEGGLSKIAQAKVEVAQMQVTVAEAKVVVDAKTNECNALLEVISKSTEVVVAKQSIAQEKQESLSRESEIIQRQKQEAEVALEEALPALQAAAEALNNLKKEEITEIRSFAKPNVYVQKVCECVVILRGFKDVSWKGAKQMMADNRFLQTLLEFDKDSINEKQMRPLREYFRDPNMTIENVTTISTAGAGLLRWVIAMMNYYGIFRIVAPKRAAVATAEKNLKNAQKELDTIQKQIEELSAQLATLNAQFSVSTAEQQDLKAKADLMEKRLDAASRLISGFGSEHERWTRELEELGVARFKLLGDCLVSSSFLSYCGAFTLDFRTKMIQHTWHADLVAKEVPVTTPFSLENFLTSEVEISKWNSEGLPSNELSIQNAILTTRASRFPLCIDPQLQAINWIKTKEGKQLEGRVRTFNDTDFLKQLELAIQYGYPFLFENVDEYIDPVIDPVLERTITSTAGGRKVVKLGDKDIEWDDNFRLYLVSKLPNPTYGPEVSGKTMIINYSVTEQGLQAQLLNATVAHERPDLEEQRETLVRDTSDNKALLKQLEDTLLRELSNATGNILDNINLVTTLENTKAKATEIFAKLAMARETTKEIETLRGRYFPAAKRGAILFFVLSCLSAINNMYEYSLGSFMEVFQISLDTSPKALSLDGRLKNIIEALTFDLYNYACTGLFEKHKLMLSFQMTIRILDGEKQLDHEQLNFFLKGNLALEKAEKPNPFSVWFPEQGWQDLMRMVYLGQQFKDMVANFEANEAAWRAWYDEEKPEEIPMPGNFTETMNLFEQLLVLRCFRIDRITVALTRYVMDKMSEKYVTPPVLDYKNIHRQSTAMSPIVFILSPGADPAFDVFNLGEEIGFKPGVKLKYMALGQGMGPKAAECIEIGASRGLWVMLQNCHLLPSWLKTLEKILEKLQKPHPDFRLWLTTEPTERFPLGILQRSLKVVTEPPNGLKLNMRSSYAKITEESLADCPHPAYRPQVFVVAFFHAVVQERRKYGRLGWNVSYDFNETDLRISLALIATYLKKAYENKDDQIPWGTLRYLIGEAMYGGRVSDSFDRRILATYLDEYLGDFLFDKFHPFHFHRNEADNVDYRIPEYGPKENYTNYIDSLPIVQTPEVFGLHPNADISYYTVTTKRLWADLVTLQPRTAGAVGGVKREDIIDKVAQDLLSKIPATFDLPVIKKEIGIPTPVQVVLLQEVERWNKLITAMNSSLHQLRKALAGEIGMSKELDDLGTSVFNGQLPTLWRKLTPQTEKMLATWMVWLQRRYTQYADWIEKGEPKVTSFTSASQVTEKPKHGCYVEGLYLEGAGWDEQTSMLKHQDPKHLVVELPILQLFPIEASKLKLTNTFRTPVYVTQARRNAMGVGLIFEADVATTTHPSHWVLQGVALVLNTDH</sequence>
<dbReference type="InterPro" id="IPR024317">
    <property type="entry name" value="Dynein_heavy_chain_D4_dom"/>
</dbReference>
<evidence type="ECO:0000256" key="17">
    <source>
        <dbReference type="ARBA" id="ARBA00063032"/>
    </source>
</evidence>
<dbReference type="Pfam" id="PF12774">
    <property type="entry name" value="AAA_6"/>
    <property type="match status" value="1"/>
</dbReference>
<evidence type="ECO:0000256" key="15">
    <source>
        <dbReference type="ARBA" id="ARBA00023273"/>
    </source>
</evidence>
<comment type="subunit">
    <text evidence="17">The I1 inner arm complex (also known as the f dynein complex) is a two-headed isoform composed of two heavy chains (1-alpha and 1-beta), three intermediate chains and three light chains. I1 occupies a specific position proximal to the first radial spoke and repeats every 96 nm along the length of the axoneme.</text>
</comment>
<dbReference type="InterPro" id="IPR041466">
    <property type="entry name" value="Dynein_AAA5_ext"/>
</dbReference>
<dbReference type="Gene3D" id="1.10.472.130">
    <property type="match status" value="1"/>
</dbReference>
<dbReference type="InterPro" id="IPR043160">
    <property type="entry name" value="Dynein_C_barrel"/>
</dbReference>
<keyword evidence="9" id="KW-0282">Flagellum</keyword>
<keyword evidence="13" id="KW-0505">Motor protein</keyword>
<dbReference type="FunFam" id="3.40.50.300:FF:000063">
    <property type="entry name" value="dynein heavy chain 6, axonemal"/>
    <property type="match status" value="1"/>
</dbReference>
<feature type="domain" description="AAA+ ATPase" evidence="20">
    <location>
        <begin position="1972"/>
        <end position="2110"/>
    </location>
</feature>
<dbReference type="FunFam" id="1.20.140.100:FF:000001">
    <property type="entry name" value="dynein heavy chain 17, axonemal"/>
    <property type="match status" value="1"/>
</dbReference>
<feature type="domain" description="AAA+ ATPase" evidence="20">
    <location>
        <begin position="2256"/>
        <end position="2406"/>
    </location>
</feature>
<dbReference type="Gene3D" id="1.20.920.20">
    <property type="match status" value="1"/>
</dbReference>
<dbReference type="FunFam" id="3.40.50.300:FF:002141">
    <property type="entry name" value="Dynein heavy chain"/>
    <property type="match status" value="1"/>
</dbReference>
<dbReference type="Gene3D" id="1.10.8.710">
    <property type="match status" value="1"/>
</dbReference>
<dbReference type="InterPro" id="IPR035706">
    <property type="entry name" value="AAA_9"/>
</dbReference>
<evidence type="ECO:0000256" key="11">
    <source>
        <dbReference type="ARBA" id="ARBA00023054"/>
    </source>
</evidence>
<accession>A0ABD3GDB9</accession>
<comment type="caution">
    <text evidence="21">The sequence shown here is derived from an EMBL/GenBank/DDBJ whole genome shotgun (WGS) entry which is preliminary data.</text>
</comment>
<dbReference type="Pfam" id="PF18198">
    <property type="entry name" value="AAA_lid_11"/>
    <property type="match status" value="1"/>
</dbReference>
<dbReference type="Gene3D" id="1.10.8.1220">
    <property type="match status" value="1"/>
</dbReference>
<dbReference type="FunFam" id="1.20.920.20:FF:000001">
    <property type="entry name" value="dynein heavy chain 2, axonemal"/>
    <property type="match status" value="1"/>
</dbReference>
<dbReference type="InterPro" id="IPR024743">
    <property type="entry name" value="Dynein_HC_stalk"/>
</dbReference>
<dbReference type="Gene3D" id="3.40.50.300">
    <property type="entry name" value="P-loop containing nucleotide triphosphate hydrolases"/>
    <property type="match status" value="5"/>
</dbReference>
<feature type="coiled-coil region" evidence="19">
    <location>
        <begin position="3261"/>
        <end position="3288"/>
    </location>
</feature>
<keyword evidence="10" id="KW-0243">Dynein</keyword>
<dbReference type="InterPro" id="IPR042219">
    <property type="entry name" value="AAA_lid_11_sf"/>
</dbReference>
<feature type="domain" description="AAA+ ATPase" evidence="20">
    <location>
        <begin position="2602"/>
        <end position="2755"/>
    </location>
</feature>
<evidence type="ECO:0000256" key="10">
    <source>
        <dbReference type="ARBA" id="ARBA00023017"/>
    </source>
</evidence>
<dbReference type="FunFam" id="3.10.490.20:FF:000006">
    <property type="entry name" value="Dynein axonemal heavy chain 10"/>
    <property type="match status" value="1"/>
</dbReference>
<evidence type="ECO:0000256" key="7">
    <source>
        <dbReference type="ARBA" id="ARBA00022794"/>
    </source>
</evidence>
<evidence type="ECO:0000256" key="4">
    <source>
        <dbReference type="ARBA" id="ARBA00022701"/>
    </source>
</evidence>
<dbReference type="Gene3D" id="3.10.490.20">
    <property type="match status" value="1"/>
</dbReference>
<dbReference type="Gene3D" id="1.20.920.30">
    <property type="match status" value="1"/>
</dbReference>
<keyword evidence="6" id="KW-0547">Nucleotide-binding</keyword>
<feature type="coiled-coil region" evidence="19">
    <location>
        <begin position="3419"/>
        <end position="3481"/>
    </location>
</feature>
<organism evidence="21 22">
    <name type="scientific">Riccia sorocarpa</name>
    <dbReference type="NCBI Taxonomy" id="122646"/>
    <lineage>
        <taxon>Eukaryota</taxon>
        <taxon>Viridiplantae</taxon>
        <taxon>Streptophyta</taxon>
        <taxon>Embryophyta</taxon>
        <taxon>Marchantiophyta</taxon>
        <taxon>Marchantiopsida</taxon>
        <taxon>Marchantiidae</taxon>
        <taxon>Marchantiales</taxon>
        <taxon>Ricciaceae</taxon>
        <taxon>Riccia</taxon>
    </lineage>
</organism>
<dbReference type="InterPro" id="IPR013602">
    <property type="entry name" value="Dynein_heavy_linker"/>
</dbReference>
<dbReference type="Gene3D" id="1.20.140.100">
    <property type="entry name" value="Dynein heavy chain, N-terminal domain 2"/>
    <property type="match status" value="1"/>
</dbReference>
<dbReference type="InterPro" id="IPR041228">
    <property type="entry name" value="Dynein_C"/>
</dbReference>
<keyword evidence="11 19" id="KW-0175">Coiled coil</keyword>
<dbReference type="InterPro" id="IPR041658">
    <property type="entry name" value="AAA_lid_11"/>
</dbReference>